<dbReference type="KEGG" id="hcm:HCD_00990"/>
<keyword evidence="1" id="KW-0812">Transmembrane</keyword>
<feature type="transmembrane region" description="Helical" evidence="1">
    <location>
        <begin position="48"/>
        <end position="73"/>
    </location>
</feature>
<sequence length="107" mass="11889">MKDAIVTGFEVSKIAPYILLGVVGVYVGVLYMLRSIRIEKFKSKKEKFFYIIQAVGSSMLSTWISYEIVTYFFHLPTSLSVAIAGGIGYLGAESISTLAIKLLEKRL</sequence>
<feature type="transmembrane region" description="Helical" evidence="1">
    <location>
        <begin position="14"/>
        <end position="36"/>
    </location>
</feature>
<dbReference type="STRING" id="1163745.HCD_00990"/>
<dbReference type="HOGENOM" id="CLU_143412_0_0_7"/>
<keyword evidence="1" id="KW-1133">Transmembrane helix</keyword>
<proteinExistence type="predicted"/>
<dbReference type="InterPro" id="IPR006481">
    <property type="entry name" value="Phage_lambda_GpS_holin"/>
</dbReference>
<evidence type="ECO:0008006" key="4">
    <source>
        <dbReference type="Google" id="ProtNLM"/>
    </source>
</evidence>
<dbReference type="Pfam" id="PF05106">
    <property type="entry name" value="Phage_holin_3_1"/>
    <property type="match status" value="1"/>
</dbReference>
<evidence type="ECO:0000313" key="2">
    <source>
        <dbReference type="EMBL" id="AFI05230.1"/>
    </source>
</evidence>
<dbReference type="EMBL" id="CP003481">
    <property type="protein sequence ID" value="AFI05230.1"/>
    <property type="molecule type" value="Genomic_DNA"/>
</dbReference>
<protein>
    <recommendedName>
        <fullName evidence="4">Holin</fullName>
    </recommendedName>
</protein>
<name>I0EQL1_HELCM</name>
<organism evidence="2 3">
    <name type="scientific">Helicobacter cetorum (strain ATCC BAA-540 / CCUG 52418 / MIT 99-5656)</name>
    <dbReference type="NCBI Taxonomy" id="1163745"/>
    <lineage>
        <taxon>Bacteria</taxon>
        <taxon>Pseudomonadati</taxon>
        <taxon>Campylobacterota</taxon>
        <taxon>Epsilonproteobacteria</taxon>
        <taxon>Campylobacterales</taxon>
        <taxon>Helicobacteraceae</taxon>
        <taxon>Helicobacter</taxon>
    </lineage>
</organism>
<feature type="transmembrane region" description="Helical" evidence="1">
    <location>
        <begin position="79"/>
        <end position="103"/>
    </location>
</feature>
<evidence type="ECO:0000256" key="1">
    <source>
        <dbReference type="SAM" id="Phobius"/>
    </source>
</evidence>
<dbReference type="Proteomes" id="UP000005013">
    <property type="component" value="Chromosome"/>
</dbReference>
<dbReference type="AlphaFoldDB" id="I0EQL1"/>
<dbReference type="RefSeq" id="WP_014658758.1">
    <property type="nucleotide sequence ID" value="NC_017735.1"/>
</dbReference>
<keyword evidence="3" id="KW-1185">Reference proteome</keyword>
<keyword evidence="1" id="KW-0472">Membrane</keyword>
<reference evidence="2 3" key="1">
    <citation type="journal article" date="2013" name="PLoS ONE">
        <title>Sequence Divergence and Conservation in Genomes ofHelicobacter cetorum Strains from a Dolphin and a Whale.</title>
        <authorList>
            <person name="Kersulyte D."/>
            <person name="Rossi M."/>
            <person name="Berg D.E."/>
        </authorList>
    </citation>
    <scope>NUCLEOTIDE SEQUENCE [LARGE SCALE GENOMIC DNA]</scope>
    <source>
        <strain evidence="2 3">MIT 99-5656</strain>
    </source>
</reference>
<evidence type="ECO:0000313" key="3">
    <source>
        <dbReference type="Proteomes" id="UP000005013"/>
    </source>
</evidence>
<accession>I0EQL1</accession>
<gene>
    <name evidence="2" type="ordered locus">HCD_00990</name>
</gene>
<dbReference type="OrthoDB" id="5324817at2"/>
<dbReference type="PATRIC" id="fig|1163745.3.peg.211"/>